<name>A0ACC2ZDC9_9PEZI</name>
<keyword evidence="2" id="KW-1185">Reference proteome</keyword>
<reference evidence="1" key="1">
    <citation type="submission" date="2022-10" db="EMBL/GenBank/DDBJ databases">
        <title>Culturing micro-colonial fungi from biological soil crusts in the Mojave desert and describing Neophaeococcomyces mojavensis, and introducing the new genera and species Taxawa tesnikishii.</title>
        <authorList>
            <person name="Kurbessoian T."/>
            <person name="Stajich J.E."/>
        </authorList>
    </citation>
    <scope>NUCLEOTIDE SEQUENCE</scope>
    <source>
        <strain evidence="1">JES_115</strain>
    </source>
</reference>
<sequence>MDPTKCKDEIIEKLKNKPLRPATSGAPPGLLPELNLPEPSISIDEPDTVSDSLGEVSAAAPRQALSRIQPLAEYLDLQVFSKASPSTLFGRDKPQTPFDAAQPWSGAIYIYQPEKHLFSVELIAHTIAFFIIWYTPTVGLTCRHFPVFGIFGVWLLSRAFTSLSYRFMTGVYHWRLTIAKDTVITFPALAMMFLSSSGLYNSCWCWSGVYSRGAARAVVLLDPDPVWKHNAETIYPGLWEGKESDEEG</sequence>
<protein>
    <submittedName>
        <fullName evidence="1">Uncharacterized protein</fullName>
    </submittedName>
</protein>
<organism evidence="1 2">
    <name type="scientific">Coniosporium tulheliwenetii</name>
    <dbReference type="NCBI Taxonomy" id="3383036"/>
    <lineage>
        <taxon>Eukaryota</taxon>
        <taxon>Fungi</taxon>
        <taxon>Dikarya</taxon>
        <taxon>Ascomycota</taxon>
        <taxon>Pezizomycotina</taxon>
        <taxon>Dothideomycetes</taxon>
        <taxon>Dothideomycetes incertae sedis</taxon>
        <taxon>Coniosporium</taxon>
    </lineage>
</organism>
<dbReference type="EMBL" id="JAPDRP010000008">
    <property type="protein sequence ID" value="KAJ9645051.1"/>
    <property type="molecule type" value="Genomic_DNA"/>
</dbReference>
<dbReference type="Proteomes" id="UP001172680">
    <property type="component" value="Unassembled WGS sequence"/>
</dbReference>
<gene>
    <name evidence="1" type="ORF">H2199_003055</name>
</gene>
<accession>A0ACC2ZDC9</accession>
<evidence type="ECO:0000313" key="1">
    <source>
        <dbReference type="EMBL" id="KAJ9645051.1"/>
    </source>
</evidence>
<evidence type="ECO:0000313" key="2">
    <source>
        <dbReference type="Proteomes" id="UP001172680"/>
    </source>
</evidence>
<comment type="caution">
    <text evidence="1">The sequence shown here is derived from an EMBL/GenBank/DDBJ whole genome shotgun (WGS) entry which is preliminary data.</text>
</comment>
<proteinExistence type="predicted"/>